<keyword evidence="5" id="KW-1185">Reference proteome</keyword>
<dbReference type="PROSITE" id="PS51257">
    <property type="entry name" value="PROKAR_LIPOPROTEIN"/>
    <property type="match status" value="1"/>
</dbReference>
<feature type="region of interest" description="Disordered" evidence="1">
    <location>
        <begin position="82"/>
        <end position="101"/>
    </location>
</feature>
<feature type="signal peptide" evidence="2">
    <location>
        <begin position="1"/>
        <end position="22"/>
    </location>
</feature>
<reference evidence="4" key="1">
    <citation type="submission" date="2022-10" db="EMBL/GenBank/DDBJ databases">
        <title>The complete genomes of actinobacterial strains from the NBC collection.</title>
        <authorList>
            <person name="Joergensen T.S."/>
            <person name="Alvarez Arevalo M."/>
            <person name="Sterndorff E.B."/>
            <person name="Faurdal D."/>
            <person name="Vuksanovic O."/>
            <person name="Mourched A.-S."/>
            <person name="Charusanti P."/>
            <person name="Shaw S."/>
            <person name="Blin K."/>
            <person name="Weber T."/>
        </authorList>
    </citation>
    <scope>NUCLEOTIDE SEQUENCE</scope>
    <source>
        <strain evidence="4">NBC_00256</strain>
    </source>
</reference>
<sequence length="297" mass="32306">MRRRRRAAVGAALIMMALAGCGDPTGIDGDLTDDWRPAAEARQFTPRPGECHTVAGESGHLSGHAPVDCGEVHLVETLHVGTFTGDTARRPHPPPPGSAPMREAFRECDARAREFVGGDWRGARLSVRAVAASAVGWTAGSRWFRCDLYELNAVTGANGEDDTAVSRAGSLRDAVRSGSGVRLGCMAEDGWRRLLPTACTTPHQYEYVGVWTAPERPYEVAQRDGETVHARCRTVVAAYAKVPVDRMLRYRTGTTFRFPSQEAWERGDRGVRCYFWSGGRRLTRSIAGGGPAVLPIN</sequence>
<evidence type="ECO:0000313" key="4">
    <source>
        <dbReference type="EMBL" id="WUP49911.1"/>
    </source>
</evidence>
<feature type="chain" id="PRO_5045112938" evidence="2">
    <location>
        <begin position="23"/>
        <end position="297"/>
    </location>
</feature>
<organism evidence="4 5">
    <name type="scientific">Micromonospora globbae</name>
    <dbReference type="NCBI Taxonomy" id="1894969"/>
    <lineage>
        <taxon>Bacteria</taxon>
        <taxon>Bacillati</taxon>
        <taxon>Actinomycetota</taxon>
        <taxon>Actinomycetes</taxon>
        <taxon>Micromonosporales</taxon>
        <taxon>Micromonosporaceae</taxon>
        <taxon>Micromonospora</taxon>
    </lineage>
</organism>
<dbReference type="EMBL" id="CP108084">
    <property type="protein sequence ID" value="WUP49911.1"/>
    <property type="molecule type" value="Genomic_DNA"/>
</dbReference>
<accession>A0ABZ1S6N3</accession>
<proteinExistence type="predicted"/>
<evidence type="ECO:0000256" key="1">
    <source>
        <dbReference type="SAM" id="MobiDB-lite"/>
    </source>
</evidence>
<evidence type="ECO:0000259" key="3">
    <source>
        <dbReference type="Pfam" id="PF13845"/>
    </source>
</evidence>
<evidence type="ECO:0000313" key="5">
    <source>
        <dbReference type="Proteomes" id="UP001432190"/>
    </source>
</evidence>
<dbReference type="RefSeq" id="WP_328851787.1">
    <property type="nucleotide sequence ID" value="NZ_CP108084.1"/>
</dbReference>
<dbReference type="Pfam" id="PF13845">
    <property type="entry name" value="Septum_form"/>
    <property type="match status" value="1"/>
</dbReference>
<protein>
    <submittedName>
        <fullName evidence="4">Septum formation family protein</fullName>
    </submittedName>
</protein>
<gene>
    <name evidence="4" type="ORF">OG994_31105</name>
</gene>
<feature type="domain" description="Septum formation-related" evidence="3">
    <location>
        <begin position="49"/>
        <end position="273"/>
    </location>
</feature>
<evidence type="ECO:0000256" key="2">
    <source>
        <dbReference type="SAM" id="SignalP"/>
    </source>
</evidence>
<keyword evidence="2" id="KW-0732">Signal</keyword>
<name>A0ABZ1S6N3_9ACTN</name>
<dbReference type="Proteomes" id="UP001432190">
    <property type="component" value="Chromosome"/>
</dbReference>
<dbReference type="InterPro" id="IPR026004">
    <property type="entry name" value="Septum_form"/>
</dbReference>